<dbReference type="PANTHER" id="PTHR23416:SF78">
    <property type="entry name" value="LIPOPOLYSACCHARIDE BIOSYNTHESIS O-ACETYL TRANSFERASE WBBJ-RELATED"/>
    <property type="match status" value="1"/>
</dbReference>
<dbReference type="RefSeq" id="WP_086543973.1">
    <property type="nucleotide sequence ID" value="NZ_MSSW01000102.1"/>
</dbReference>
<dbReference type="GO" id="GO:0016746">
    <property type="term" value="F:acyltransferase activity"/>
    <property type="evidence" value="ECO:0007669"/>
    <property type="project" value="UniProtKB-KW"/>
</dbReference>
<keyword evidence="1 4" id="KW-0808">Transferase</keyword>
<evidence type="ECO:0000256" key="2">
    <source>
        <dbReference type="ARBA" id="ARBA00022737"/>
    </source>
</evidence>
<dbReference type="AlphaFoldDB" id="A0A3E0D456"/>
<reference evidence="4 5" key="1">
    <citation type="submission" date="2018-08" db="EMBL/GenBank/DDBJ databases">
        <title>Genomic Encyclopedia of Archaeal and Bacterial Type Strains, Phase II (KMG-II): from individual species to whole genera.</title>
        <authorList>
            <person name="Goeker M."/>
        </authorList>
    </citation>
    <scope>NUCLEOTIDE SEQUENCE [LARGE SCALE GENOMIC DNA]</scope>
    <source>
        <strain evidence="4 5">DSM 15986</strain>
    </source>
</reference>
<accession>A0A3E0D456</accession>
<organism evidence="4 5">
    <name type="scientific">Algoriphagus antarcticus</name>
    <dbReference type="NCBI Taxonomy" id="238540"/>
    <lineage>
        <taxon>Bacteria</taxon>
        <taxon>Pseudomonadati</taxon>
        <taxon>Bacteroidota</taxon>
        <taxon>Cytophagia</taxon>
        <taxon>Cytophagales</taxon>
        <taxon>Cyclobacteriaceae</taxon>
        <taxon>Algoriphagus</taxon>
    </lineage>
</organism>
<dbReference type="InterPro" id="IPR018357">
    <property type="entry name" value="Hexapep_transf_CS"/>
</dbReference>
<dbReference type="PROSITE" id="PS00101">
    <property type="entry name" value="HEXAPEP_TRANSFERASES"/>
    <property type="match status" value="1"/>
</dbReference>
<evidence type="ECO:0000313" key="4">
    <source>
        <dbReference type="EMBL" id="REG77489.1"/>
    </source>
</evidence>
<keyword evidence="2" id="KW-0677">Repeat</keyword>
<evidence type="ECO:0000313" key="5">
    <source>
        <dbReference type="Proteomes" id="UP000256405"/>
    </source>
</evidence>
<dbReference type="Gene3D" id="2.160.10.10">
    <property type="entry name" value="Hexapeptide repeat proteins"/>
    <property type="match status" value="1"/>
</dbReference>
<dbReference type="Pfam" id="PF00132">
    <property type="entry name" value="Hexapep"/>
    <property type="match status" value="2"/>
</dbReference>
<dbReference type="OrthoDB" id="9814490at2"/>
<dbReference type="InterPro" id="IPR051159">
    <property type="entry name" value="Hexapeptide_acetyltransf"/>
</dbReference>
<keyword evidence="5" id="KW-1185">Reference proteome</keyword>
<dbReference type="Proteomes" id="UP000256405">
    <property type="component" value="Unassembled WGS sequence"/>
</dbReference>
<dbReference type="InterPro" id="IPR001451">
    <property type="entry name" value="Hexapep"/>
</dbReference>
<proteinExistence type="predicted"/>
<name>A0A3E0D456_9BACT</name>
<dbReference type="InterPro" id="IPR011004">
    <property type="entry name" value="Trimer_LpxA-like_sf"/>
</dbReference>
<dbReference type="CDD" id="cd04647">
    <property type="entry name" value="LbH_MAT_like"/>
    <property type="match status" value="1"/>
</dbReference>
<gene>
    <name evidence="4" type="ORF">C8N25_14415</name>
</gene>
<evidence type="ECO:0000256" key="3">
    <source>
        <dbReference type="ARBA" id="ARBA00023315"/>
    </source>
</evidence>
<sequence length="192" mass="21223">MLELKNFLIRYNRYFWSIINNLLLFGFKYKRLSLGKRVLISGKVMLNDNVGIGDYSMLIDNITLGRKVRISENVEIRGTFAQINIGDNCSINRNCTIRGKVSIGNNCLIAPNVVIVGSNHLFEKKDLIKNQKLSMEGIIIEDDVWIAANATILDGVKIGVGAVIAAGAVVNKNVENYQIVGGVPAKLISERT</sequence>
<evidence type="ECO:0000256" key="1">
    <source>
        <dbReference type="ARBA" id="ARBA00022679"/>
    </source>
</evidence>
<keyword evidence="3" id="KW-0012">Acyltransferase</keyword>
<dbReference type="EMBL" id="QUNF01000044">
    <property type="protein sequence ID" value="REG77489.1"/>
    <property type="molecule type" value="Genomic_DNA"/>
</dbReference>
<protein>
    <submittedName>
        <fullName evidence="4">Acetyltransferase-like isoleucine patch superfamily enzyme</fullName>
    </submittedName>
</protein>
<dbReference type="PANTHER" id="PTHR23416">
    <property type="entry name" value="SIALIC ACID SYNTHASE-RELATED"/>
    <property type="match status" value="1"/>
</dbReference>
<comment type="caution">
    <text evidence="4">The sequence shown here is derived from an EMBL/GenBank/DDBJ whole genome shotgun (WGS) entry which is preliminary data.</text>
</comment>
<dbReference type="SUPFAM" id="SSF51161">
    <property type="entry name" value="Trimeric LpxA-like enzymes"/>
    <property type="match status" value="1"/>
</dbReference>